<dbReference type="PROSITE" id="PS50056">
    <property type="entry name" value="TYR_PHOSPHATASE_2"/>
    <property type="match status" value="1"/>
</dbReference>
<dbReference type="Proteomes" id="UP000073492">
    <property type="component" value="Unassembled WGS sequence"/>
</dbReference>
<dbReference type="Gene3D" id="3.40.50.1820">
    <property type="entry name" value="alpha/beta hydrolase"/>
    <property type="match status" value="1"/>
</dbReference>
<dbReference type="InterPro" id="IPR051029">
    <property type="entry name" value="mRNA_Capping_Enz/RNA_Phosphat"/>
</dbReference>
<dbReference type="Pfam" id="PF00782">
    <property type="entry name" value="DSPc"/>
    <property type="match status" value="1"/>
</dbReference>
<accession>A0A139HJ60</accession>
<dbReference type="STRING" id="113226.A0A139HJ60"/>
<evidence type="ECO:0000313" key="5">
    <source>
        <dbReference type="Proteomes" id="UP000073492"/>
    </source>
</evidence>
<dbReference type="InterPro" id="IPR000340">
    <property type="entry name" value="Dual-sp_phosphatase_cat-dom"/>
</dbReference>
<reference evidence="4 5" key="1">
    <citation type="submission" date="2015-07" db="EMBL/GenBank/DDBJ databases">
        <title>Comparative genomics of the Sigatoka disease complex on banana suggests a link between parallel evolutionary changes in Pseudocercospora fijiensis and Pseudocercospora eumusae and increased virulence on the banana host.</title>
        <authorList>
            <person name="Chang T.-C."/>
            <person name="Salvucci A."/>
            <person name="Crous P.W."/>
            <person name="Stergiopoulos I."/>
        </authorList>
    </citation>
    <scope>NUCLEOTIDE SEQUENCE [LARGE SCALE GENOMIC DNA]</scope>
    <source>
        <strain evidence="4 5">CBS 116634</strain>
    </source>
</reference>
<gene>
    <name evidence="4" type="ORF">AC579_417</name>
</gene>
<dbReference type="PANTHER" id="PTHR10367">
    <property type="entry name" value="MRNA-CAPPING ENZYME"/>
    <property type="match status" value="1"/>
</dbReference>
<dbReference type="PROSITE" id="PS00383">
    <property type="entry name" value="TYR_PHOSPHATASE_1"/>
    <property type="match status" value="1"/>
</dbReference>
<dbReference type="GO" id="GO:0006370">
    <property type="term" value="P:7-methylguanosine mRNA capping"/>
    <property type="evidence" value="ECO:0007669"/>
    <property type="project" value="TreeGrafter"/>
</dbReference>
<evidence type="ECO:0000256" key="2">
    <source>
        <dbReference type="ARBA" id="ARBA00022912"/>
    </source>
</evidence>
<dbReference type="InterPro" id="IPR029058">
    <property type="entry name" value="AB_hydrolase_fold"/>
</dbReference>
<keyword evidence="5" id="KW-1185">Reference proteome</keyword>
<dbReference type="SMART" id="SM00195">
    <property type="entry name" value="DSPc"/>
    <property type="match status" value="1"/>
</dbReference>
<dbReference type="EMBL" id="LFZO01000622">
    <property type="protein sequence ID" value="KXT02538.1"/>
    <property type="molecule type" value="Genomic_DNA"/>
</dbReference>
<dbReference type="InterPro" id="IPR016130">
    <property type="entry name" value="Tyr_Pase_AS"/>
</dbReference>
<comment type="caution">
    <text evidence="4">The sequence shown here is derived from an EMBL/GenBank/DDBJ whole genome shotgun (WGS) entry which is preliminary data.</text>
</comment>
<feature type="domain" description="Tyrosine specific protein phosphatases" evidence="3">
    <location>
        <begin position="504"/>
        <end position="561"/>
    </location>
</feature>
<dbReference type="InterPro" id="IPR029021">
    <property type="entry name" value="Prot-tyrosine_phosphatase-like"/>
</dbReference>
<dbReference type="PANTHER" id="PTHR10367:SF25">
    <property type="entry name" value="DUAL SPECIFICITY PHOSPHATASE CATALYTIC DOMAIN PROTEIN (AFU_ORTHOLOGUE AFUA_1G03540)"/>
    <property type="match status" value="1"/>
</dbReference>
<dbReference type="CDD" id="cd14502">
    <property type="entry name" value="RNA_5'-triphosphatase"/>
    <property type="match status" value="1"/>
</dbReference>
<dbReference type="GO" id="GO:0004721">
    <property type="term" value="F:phosphoprotein phosphatase activity"/>
    <property type="evidence" value="ECO:0007669"/>
    <property type="project" value="UniProtKB-KW"/>
</dbReference>
<evidence type="ECO:0000256" key="1">
    <source>
        <dbReference type="ARBA" id="ARBA00022801"/>
    </source>
</evidence>
<dbReference type="Gene3D" id="3.90.190.10">
    <property type="entry name" value="Protein tyrosine phosphatase superfamily"/>
    <property type="match status" value="1"/>
</dbReference>
<dbReference type="SUPFAM" id="SSF52799">
    <property type="entry name" value="(Phosphotyrosine protein) phosphatases II"/>
    <property type="match status" value="1"/>
</dbReference>
<keyword evidence="2" id="KW-0904">Protein phosphatase</keyword>
<dbReference type="GO" id="GO:0004484">
    <property type="term" value="F:mRNA guanylyltransferase activity"/>
    <property type="evidence" value="ECO:0007669"/>
    <property type="project" value="TreeGrafter"/>
</dbReference>
<dbReference type="Pfam" id="PF00561">
    <property type="entry name" value="Abhydrolase_1"/>
    <property type="match status" value="1"/>
</dbReference>
<protein>
    <recommendedName>
        <fullName evidence="3">Tyrosine specific protein phosphatases domain-containing protein</fullName>
    </recommendedName>
</protein>
<dbReference type="AlphaFoldDB" id="A0A139HJ60"/>
<evidence type="ECO:0000259" key="3">
    <source>
        <dbReference type="PROSITE" id="PS50056"/>
    </source>
</evidence>
<proteinExistence type="predicted"/>
<sequence length="592" mass="66214">MPTEGDAAAETDPGLLKKRSNYDLYETRSGIVYPRIRTFYNVHAQAKKLPKDVPLLVVMHGLGGSIAQFEKLLASLTQVATCLAIDLPGCGLSDFEPKNVEAYTTVAFAELLYAAIDRYRDKENNQKVILIGHSMGCSISALLTASASPLADLCSGIVLGMVGICPRANPPSEEYLNKAKRLTYLPALLFDMIRMYDRRGGTASISVTRVIGEEADLETKKLQLRFNQQSKSRVFQNFAAAIVKQEREAKQRGEESLLGRRTWDSIEVPLFLIAADNDKLAPPDEVNQIVAWLTDSSAVSDEEVAPEAVAPRSEATMLAGHFSWKMLDHALDQPAETQLTEIKDENKTSRYSVALKASIFPAPSSHGLLYDQGDVRILSRMIEEFLAKHVDKRLSPSWQLQHLTTSGKWDVKNLEKWKKIQPCSDPIAGVFRAMKTMREVDEIHCPKEFVKKYSWKAISNGVAVVVDISFDTPVYDKAGLIAGEVEYHKIPTVSKLPPNAQEVENFVSQIDGLRKDLREGATIGVHCHYGFNRTGFLIVCYLVERLGWKLEDAIEEFKKKRAPGIKHEHFIDELYLRYRANMTRRATILAGN</sequence>
<dbReference type="OrthoDB" id="428974at2759"/>
<dbReference type="FunFam" id="3.90.190.10:FF:000090">
    <property type="entry name" value="Dual specificity phosphatase catalytic domain protein"/>
    <property type="match status" value="1"/>
</dbReference>
<evidence type="ECO:0000313" key="4">
    <source>
        <dbReference type="EMBL" id="KXT02538.1"/>
    </source>
</evidence>
<dbReference type="InterPro" id="IPR000073">
    <property type="entry name" value="AB_hydrolase_1"/>
</dbReference>
<organism evidence="4 5">
    <name type="scientific">Pseudocercospora musae</name>
    <dbReference type="NCBI Taxonomy" id="113226"/>
    <lineage>
        <taxon>Eukaryota</taxon>
        <taxon>Fungi</taxon>
        <taxon>Dikarya</taxon>
        <taxon>Ascomycota</taxon>
        <taxon>Pezizomycotina</taxon>
        <taxon>Dothideomycetes</taxon>
        <taxon>Dothideomycetidae</taxon>
        <taxon>Mycosphaerellales</taxon>
        <taxon>Mycosphaerellaceae</taxon>
        <taxon>Pseudocercospora</taxon>
    </lineage>
</organism>
<name>A0A139HJ60_9PEZI</name>
<dbReference type="SUPFAM" id="SSF53474">
    <property type="entry name" value="alpha/beta-Hydrolases"/>
    <property type="match status" value="1"/>
</dbReference>
<keyword evidence="1" id="KW-0378">Hydrolase</keyword>
<dbReference type="InterPro" id="IPR000387">
    <property type="entry name" value="Tyr_Pase_dom"/>
</dbReference>
<dbReference type="InterPro" id="IPR020422">
    <property type="entry name" value="TYR_PHOSPHATASE_DUAL_dom"/>
</dbReference>